<dbReference type="AlphaFoldDB" id="C0EKY1"/>
<dbReference type="Proteomes" id="UP000004457">
    <property type="component" value="Unassembled WGS sequence"/>
</dbReference>
<reference evidence="1 2" key="1">
    <citation type="submission" date="2009-01" db="EMBL/GenBank/DDBJ databases">
        <authorList>
            <person name="Fulton L."/>
            <person name="Clifton S."/>
            <person name="Chinwalla A.T."/>
            <person name="Mitreva M."/>
            <person name="Sodergren E."/>
            <person name="Weinstock G."/>
            <person name="Clifton S."/>
            <person name="Dooling D.J."/>
            <person name="Fulton B."/>
            <person name="Minx P."/>
            <person name="Pepin K.H."/>
            <person name="Johnson M."/>
            <person name="Bhonagiri V."/>
            <person name="Nash W.E."/>
            <person name="Mardis E.R."/>
            <person name="Wilson R.K."/>
        </authorList>
    </citation>
    <scope>NUCLEOTIDE SEQUENCE [LARGE SCALE GENOMIC DNA]</scope>
    <source>
        <strain evidence="1 2">NRL30031/H210</strain>
    </source>
</reference>
<name>C0EKY1_NEIFL</name>
<protein>
    <submittedName>
        <fullName evidence="1">Uncharacterized protein</fullName>
    </submittedName>
</protein>
<evidence type="ECO:0000313" key="2">
    <source>
        <dbReference type="Proteomes" id="UP000004457"/>
    </source>
</evidence>
<accession>C0EKY1</accession>
<comment type="caution">
    <text evidence="1">The sequence shown here is derived from an EMBL/GenBank/DDBJ whole genome shotgun (WGS) entry which is preliminary data.</text>
</comment>
<keyword evidence="2" id="KW-1185">Reference proteome</keyword>
<evidence type="ECO:0000313" key="1">
    <source>
        <dbReference type="EMBL" id="EEG34324.1"/>
    </source>
</evidence>
<gene>
    <name evidence="1" type="ORF">NEIFLAOT_00583</name>
</gene>
<sequence length="49" mass="5435">MNKGRLNIFQTAFSFLLAKTFIVGYADTVLDSAATLLKLLIQEKKTLST</sequence>
<organism evidence="1 2">
    <name type="scientific">Neisseria flavescens NRL30031/H210</name>
    <dbReference type="NCBI Taxonomy" id="546264"/>
    <lineage>
        <taxon>Bacteria</taxon>
        <taxon>Pseudomonadati</taxon>
        <taxon>Pseudomonadota</taxon>
        <taxon>Betaproteobacteria</taxon>
        <taxon>Neisseriales</taxon>
        <taxon>Neisseriaceae</taxon>
        <taxon>Neisseria</taxon>
    </lineage>
</organism>
<dbReference type="EMBL" id="ACEN01000013">
    <property type="protein sequence ID" value="EEG34324.1"/>
    <property type="molecule type" value="Genomic_DNA"/>
</dbReference>
<proteinExistence type="predicted"/>